<gene>
    <name evidence="1" type="ORF">PACLA_8A020022</name>
</gene>
<protein>
    <submittedName>
        <fullName evidence="1">Uncharacterized protein</fullName>
    </submittedName>
</protein>
<comment type="caution">
    <text evidence="1">The sequence shown here is derived from an EMBL/GenBank/DDBJ whole genome shotgun (WGS) entry which is preliminary data.</text>
</comment>
<reference evidence="1" key="1">
    <citation type="submission" date="2020-04" db="EMBL/GenBank/DDBJ databases">
        <authorList>
            <person name="Alioto T."/>
            <person name="Alioto T."/>
            <person name="Gomez Garrido J."/>
        </authorList>
    </citation>
    <scope>NUCLEOTIDE SEQUENCE</scope>
    <source>
        <strain evidence="1">A484AB</strain>
    </source>
</reference>
<proteinExistence type="predicted"/>
<name>A0A6S7GET1_PARCT</name>
<accession>A0A6S7GET1</accession>
<dbReference type="AlphaFoldDB" id="A0A6S7GET1"/>
<evidence type="ECO:0000313" key="2">
    <source>
        <dbReference type="Proteomes" id="UP001152795"/>
    </source>
</evidence>
<organism evidence="1 2">
    <name type="scientific">Paramuricea clavata</name>
    <name type="common">Red gorgonian</name>
    <name type="synonym">Violescent sea-whip</name>
    <dbReference type="NCBI Taxonomy" id="317549"/>
    <lineage>
        <taxon>Eukaryota</taxon>
        <taxon>Metazoa</taxon>
        <taxon>Cnidaria</taxon>
        <taxon>Anthozoa</taxon>
        <taxon>Octocorallia</taxon>
        <taxon>Malacalcyonacea</taxon>
        <taxon>Plexauridae</taxon>
        <taxon>Paramuricea</taxon>
    </lineage>
</organism>
<evidence type="ECO:0000313" key="1">
    <source>
        <dbReference type="EMBL" id="CAB3987902.1"/>
    </source>
</evidence>
<dbReference type="EMBL" id="CACRXK020001249">
    <property type="protein sequence ID" value="CAB3987902.1"/>
    <property type="molecule type" value="Genomic_DNA"/>
</dbReference>
<dbReference type="Proteomes" id="UP001152795">
    <property type="component" value="Unassembled WGS sequence"/>
</dbReference>
<sequence length="115" mass="13941">MEESKRLEEKRLFLIDCFEKQNRHINEIKDKLLSEKNWEILCRRVEMEKKGFEFRLDLENDERENTRALRKVFGPDRYLEDGGYDEIEILICPNEIDNTEDEVENYINYGTLVYG</sequence>
<keyword evidence="2" id="KW-1185">Reference proteome</keyword>